<feature type="transmembrane region" description="Helical" evidence="1">
    <location>
        <begin position="191"/>
        <end position="218"/>
    </location>
</feature>
<feature type="transmembrane region" description="Helical" evidence="1">
    <location>
        <begin position="114"/>
        <end position="140"/>
    </location>
</feature>
<proteinExistence type="predicted"/>
<dbReference type="Proteomes" id="UP000586976">
    <property type="component" value="Unassembled WGS sequence"/>
</dbReference>
<name>A0A7W2D921_9ACTN</name>
<sequence>MITATTYALARSGHYGLRQAARMEWIKLRSLRSTTYALLLTVVGMIAMGVVTMANTQAPRGAEKIASFDPTNNVLAGVALGQLIIGALGVLVVTGEYSSGTIRSTLAAVPNRRLALTAKAAVFGGLALVIGEVVTFVTFLAGRAALAADVPHPSLGDPDVLRAVLLSGAYLAFVGLMGIGIGAITRHTASAIGALVGFLFVLPLLLAGFTGTTIAKFFPTIIAGNSLSVSVPVSDVLSPWAGFAVLCLYTAALLAVGGRLLVRRDA</sequence>
<evidence type="ECO:0000313" key="2">
    <source>
        <dbReference type="EMBL" id="MBA4866990.1"/>
    </source>
</evidence>
<reference evidence="2 3" key="1">
    <citation type="submission" date="2020-07" db="EMBL/GenBank/DDBJ databases">
        <title>Streptomyces isolated from Indian soil.</title>
        <authorList>
            <person name="Mandal S."/>
            <person name="Maiti P.K."/>
        </authorList>
    </citation>
    <scope>NUCLEOTIDE SEQUENCE [LARGE SCALE GENOMIC DNA]</scope>
    <source>
        <strain evidence="2 3">PSKA54</strain>
    </source>
</reference>
<dbReference type="AlphaFoldDB" id="A0A7W2D921"/>
<dbReference type="EMBL" id="JACEQY010000083">
    <property type="protein sequence ID" value="MBA4866990.1"/>
    <property type="molecule type" value="Genomic_DNA"/>
</dbReference>
<protein>
    <submittedName>
        <fullName evidence="2">ABC transporter permease subunit</fullName>
    </submittedName>
</protein>
<accession>A0A7W2D921</accession>
<dbReference type="RefSeq" id="WP_181868323.1">
    <property type="nucleotide sequence ID" value="NZ_JACEQY010000083.1"/>
</dbReference>
<comment type="caution">
    <text evidence="2">The sequence shown here is derived from an EMBL/GenBank/DDBJ whole genome shotgun (WGS) entry which is preliminary data.</text>
</comment>
<keyword evidence="3" id="KW-1185">Reference proteome</keyword>
<keyword evidence="1" id="KW-1133">Transmembrane helix</keyword>
<gene>
    <name evidence="2" type="ORF">H1V43_38000</name>
</gene>
<keyword evidence="1" id="KW-0472">Membrane</keyword>
<evidence type="ECO:0000256" key="1">
    <source>
        <dbReference type="SAM" id="Phobius"/>
    </source>
</evidence>
<keyword evidence="1" id="KW-0812">Transmembrane</keyword>
<feature type="transmembrane region" description="Helical" evidence="1">
    <location>
        <begin position="36"/>
        <end position="54"/>
    </location>
</feature>
<organism evidence="2 3">
    <name type="scientific">Streptomyces himalayensis subsp. aureolus</name>
    <dbReference type="NCBI Taxonomy" id="2758039"/>
    <lineage>
        <taxon>Bacteria</taxon>
        <taxon>Bacillati</taxon>
        <taxon>Actinomycetota</taxon>
        <taxon>Actinomycetes</taxon>
        <taxon>Kitasatosporales</taxon>
        <taxon>Streptomycetaceae</taxon>
        <taxon>Streptomyces</taxon>
        <taxon>Streptomyces himalayensis</taxon>
    </lineage>
</organism>
<dbReference type="GO" id="GO:0140359">
    <property type="term" value="F:ABC-type transporter activity"/>
    <property type="evidence" value="ECO:0007669"/>
    <property type="project" value="InterPro"/>
</dbReference>
<evidence type="ECO:0000313" key="3">
    <source>
        <dbReference type="Proteomes" id="UP000586976"/>
    </source>
</evidence>
<feature type="transmembrane region" description="Helical" evidence="1">
    <location>
        <begin position="238"/>
        <end position="262"/>
    </location>
</feature>
<feature type="transmembrane region" description="Helical" evidence="1">
    <location>
        <begin position="160"/>
        <end position="184"/>
    </location>
</feature>
<feature type="transmembrane region" description="Helical" evidence="1">
    <location>
        <begin position="74"/>
        <end position="93"/>
    </location>
</feature>
<dbReference type="GO" id="GO:0005886">
    <property type="term" value="C:plasma membrane"/>
    <property type="evidence" value="ECO:0007669"/>
    <property type="project" value="UniProtKB-SubCell"/>
</dbReference>
<dbReference type="Pfam" id="PF12730">
    <property type="entry name" value="ABC2_membrane_4"/>
    <property type="match status" value="1"/>
</dbReference>